<evidence type="ECO:0000256" key="2">
    <source>
        <dbReference type="SAM" id="SignalP"/>
    </source>
</evidence>
<evidence type="ECO:0000313" key="5">
    <source>
        <dbReference type="Proteomes" id="UP000231501"/>
    </source>
</evidence>
<feature type="signal peptide" evidence="2">
    <location>
        <begin position="1"/>
        <end position="25"/>
    </location>
</feature>
<dbReference type="GO" id="GO:0016810">
    <property type="term" value="F:hydrolase activity, acting on carbon-nitrogen (but not peptide) bonds"/>
    <property type="evidence" value="ECO:0007669"/>
    <property type="project" value="InterPro"/>
</dbReference>
<dbReference type="AlphaFoldDB" id="A0A2G9C6S2"/>
<name>A0A2G9C6S2_9BURK</name>
<keyword evidence="2" id="KW-0732">Signal</keyword>
<sequence>MPFVPRRATRFASALALALTVAAQAQPQGASAPTAPPCDKPVYLTFDTGHMGVAPLIVDTLRRFDAKATFFLAQEPTMDGGQTLDDKWAPWWKQLAAQGHDFGSHTWFHDAWSADLPDGRFRFKRAAGEQVPQNVVLSAAEYCEELKRPARRFLEMTGRPMSMIFRAPAGRTSPALLAAAQACGFRHVGWSASGFLGDELPSDKYPNQALLDQALRRVKPGDILMAHLGIWSRQDPWAPTVLEPLLQGLKSRGMCFAPLRDHPEYVAWMRRPQEAVAKAAASGVTTGATTGVPATSGPAGPKDALKR</sequence>
<comment type="caution">
    <text evidence="4">The sequence shown here is derived from an EMBL/GenBank/DDBJ whole genome shotgun (WGS) entry which is preliminary data.</text>
</comment>
<dbReference type="PROSITE" id="PS51677">
    <property type="entry name" value="NODB"/>
    <property type="match status" value="1"/>
</dbReference>
<evidence type="ECO:0000256" key="1">
    <source>
        <dbReference type="SAM" id="MobiDB-lite"/>
    </source>
</evidence>
<dbReference type="InterPro" id="IPR002509">
    <property type="entry name" value="NODB_dom"/>
</dbReference>
<dbReference type="SUPFAM" id="SSF88713">
    <property type="entry name" value="Glycoside hydrolase/deacetylase"/>
    <property type="match status" value="1"/>
</dbReference>
<accession>A0A2G9C6S2</accession>
<dbReference type="Pfam" id="PF01522">
    <property type="entry name" value="Polysacc_deac_1"/>
    <property type="match status" value="1"/>
</dbReference>
<dbReference type="Proteomes" id="UP000231501">
    <property type="component" value="Unassembled WGS sequence"/>
</dbReference>
<proteinExistence type="predicted"/>
<feature type="domain" description="NodB homology" evidence="3">
    <location>
        <begin position="40"/>
        <end position="257"/>
    </location>
</feature>
<dbReference type="OrthoDB" id="9812065at2"/>
<feature type="chain" id="PRO_5013950238" evidence="2">
    <location>
        <begin position="26"/>
        <end position="307"/>
    </location>
</feature>
<dbReference type="CDD" id="cd10917">
    <property type="entry name" value="CE4_NodB_like_6s_7s"/>
    <property type="match status" value="1"/>
</dbReference>
<feature type="region of interest" description="Disordered" evidence="1">
    <location>
        <begin position="280"/>
        <end position="307"/>
    </location>
</feature>
<evidence type="ECO:0000313" key="4">
    <source>
        <dbReference type="EMBL" id="PIM51239.1"/>
    </source>
</evidence>
<dbReference type="PANTHER" id="PTHR10587">
    <property type="entry name" value="GLYCOSYL TRANSFERASE-RELATED"/>
    <property type="match status" value="1"/>
</dbReference>
<gene>
    <name evidence="4" type="ORF">CS062_20895</name>
</gene>
<organism evidence="4 5">
    <name type="scientific">Roseateles chitinivorans</name>
    <dbReference type="NCBI Taxonomy" id="2917965"/>
    <lineage>
        <taxon>Bacteria</taxon>
        <taxon>Pseudomonadati</taxon>
        <taxon>Pseudomonadota</taxon>
        <taxon>Betaproteobacteria</taxon>
        <taxon>Burkholderiales</taxon>
        <taxon>Sphaerotilaceae</taxon>
        <taxon>Roseateles</taxon>
    </lineage>
</organism>
<dbReference type="InterPro" id="IPR050248">
    <property type="entry name" value="Polysacc_deacetylase_ArnD"/>
</dbReference>
<reference evidence="4 5" key="1">
    <citation type="submission" date="2017-11" db="EMBL/GenBank/DDBJ databases">
        <title>Draft genome sequence of Mitsuaria sp. HWN-4.</title>
        <authorList>
            <person name="Gundlapally S.R."/>
        </authorList>
    </citation>
    <scope>NUCLEOTIDE SEQUENCE [LARGE SCALE GENOMIC DNA]</scope>
    <source>
        <strain evidence="4 5">HWN-4</strain>
    </source>
</reference>
<dbReference type="PANTHER" id="PTHR10587:SF134">
    <property type="entry name" value="SECRETED PROTEIN"/>
    <property type="match status" value="1"/>
</dbReference>
<evidence type="ECO:0000259" key="3">
    <source>
        <dbReference type="PROSITE" id="PS51677"/>
    </source>
</evidence>
<feature type="compositionally biased region" description="Low complexity" evidence="1">
    <location>
        <begin position="280"/>
        <end position="301"/>
    </location>
</feature>
<dbReference type="EMBL" id="PEOG01000074">
    <property type="protein sequence ID" value="PIM51239.1"/>
    <property type="molecule type" value="Genomic_DNA"/>
</dbReference>
<dbReference type="GO" id="GO:0005975">
    <property type="term" value="P:carbohydrate metabolic process"/>
    <property type="evidence" value="ECO:0007669"/>
    <property type="project" value="InterPro"/>
</dbReference>
<protein>
    <submittedName>
        <fullName evidence="4">Peptidase A8</fullName>
    </submittedName>
</protein>
<keyword evidence="5" id="KW-1185">Reference proteome</keyword>
<dbReference type="InterPro" id="IPR011330">
    <property type="entry name" value="Glyco_hydro/deAcase_b/a-brl"/>
</dbReference>
<dbReference type="Gene3D" id="3.20.20.370">
    <property type="entry name" value="Glycoside hydrolase/deacetylase"/>
    <property type="match status" value="1"/>
</dbReference>